<name>A0A939CCP4_9FIRM</name>
<gene>
    <name evidence="1" type="ORF">JTJ23_02885</name>
</gene>
<evidence type="ECO:0000313" key="1">
    <source>
        <dbReference type="EMBL" id="MBN2952548.1"/>
    </source>
</evidence>
<dbReference type="EMBL" id="JAFHBD010000009">
    <property type="protein sequence ID" value="MBN2952548.1"/>
    <property type="molecule type" value="Genomic_DNA"/>
</dbReference>
<dbReference type="Proteomes" id="UP000737612">
    <property type="component" value="Unassembled WGS sequence"/>
</dbReference>
<protein>
    <submittedName>
        <fullName evidence="1">Uncharacterized protein</fullName>
    </submittedName>
</protein>
<reference evidence="1" key="1">
    <citation type="submission" date="2021-02" db="EMBL/GenBank/DDBJ databases">
        <title>Metagenome-assembled genomes from human diarrheal sample B26.</title>
        <authorList>
            <person name="Ateba T.P."/>
            <person name="Alayande K.A."/>
            <person name="Mwanza M."/>
        </authorList>
    </citation>
    <scope>NUCLEOTIDE SEQUENCE</scope>
    <source>
        <strain evidence="1">06WH</strain>
    </source>
</reference>
<comment type="caution">
    <text evidence="1">The sequence shown here is derived from an EMBL/GenBank/DDBJ whole genome shotgun (WGS) entry which is preliminary data.</text>
</comment>
<evidence type="ECO:0000313" key="2">
    <source>
        <dbReference type="Proteomes" id="UP000737612"/>
    </source>
</evidence>
<sequence>MKDLKPMLLTNNQRKMHGLPLWRKKNRKKRIYTRCEADETITAFIDYCDQE</sequence>
<accession>A0A939CCP4</accession>
<dbReference type="AlphaFoldDB" id="A0A939CCP4"/>
<organism evidence="1 2">
    <name type="scientific">Fusicatenibacter saccharivorans</name>
    <dbReference type="NCBI Taxonomy" id="1150298"/>
    <lineage>
        <taxon>Bacteria</taxon>
        <taxon>Bacillati</taxon>
        <taxon>Bacillota</taxon>
        <taxon>Clostridia</taxon>
        <taxon>Lachnospirales</taxon>
        <taxon>Lachnospiraceae</taxon>
        <taxon>Fusicatenibacter</taxon>
    </lineage>
</organism>
<proteinExistence type="predicted"/>